<dbReference type="RefSeq" id="WP_143879997.1">
    <property type="nucleotide sequence ID" value="NZ_BAABLZ010000001.1"/>
</dbReference>
<dbReference type="Pfam" id="PF04348">
    <property type="entry name" value="LppC"/>
    <property type="match status" value="2"/>
</dbReference>
<sequence length="446" mass="46250">MKRTLFTRMFLAMLLALFAAGCASVQVSGPAKHVRSPAMAEAAQRAAQDATLAGQARRDNADAISRLLATLDDAALAKEAAATPAEEPLYNFLGRALIARGLPLPHPFARGDWRFDAGDRPPADRDGYRPPQHLAVLLPLTGSLAVAASPVRDGFLAAYYGESRRRPELRFYDTAAGVQAAYDKAVAEGNDFVVGPLGRDEVTTLFSRASLPVPVLALNRGESRPPAGNASFSLSPEDEGASAADSLYDSGARHVLVIAGGEDVQRRAADAFRESFAARGGSIAGTANEATPDFAAFAAKPGGVDAVFIALKGSSARAVMPKLALAGMAMLPKTATSQIVSGTGKDAGDSALDGIRYPTEAWGVSGAPGLPPASMVAANLPTARGAAAKLFAFGYDAWRACAWLEYLATANGAELPGATGTLRIDGFGNVLRTPAWAVFHAGANND</sequence>
<dbReference type="OrthoDB" id="6708821at2"/>
<dbReference type="Gene3D" id="3.40.50.2300">
    <property type="match status" value="2"/>
</dbReference>
<dbReference type="EMBL" id="CP041742">
    <property type="protein sequence ID" value="QDQ74488.1"/>
    <property type="molecule type" value="Genomic_DNA"/>
</dbReference>
<protein>
    <submittedName>
        <fullName evidence="4">LppC family lipoprotein</fullName>
    </submittedName>
</protein>
<gene>
    <name evidence="4" type="ORF">FNZ56_11640</name>
</gene>
<organism evidence="4 5">
    <name type="scientific">Pseudoluteimonas lycopersici</name>
    <dbReference type="NCBI Taxonomy" id="1324796"/>
    <lineage>
        <taxon>Bacteria</taxon>
        <taxon>Pseudomonadati</taxon>
        <taxon>Pseudomonadota</taxon>
        <taxon>Gammaproteobacteria</taxon>
        <taxon>Lysobacterales</taxon>
        <taxon>Lysobacteraceae</taxon>
        <taxon>Pseudoluteimonas</taxon>
    </lineage>
</organism>
<evidence type="ECO:0000256" key="2">
    <source>
        <dbReference type="SAM" id="MobiDB-lite"/>
    </source>
</evidence>
<dbReference type="Proteomes" id="UP000315891">
    <property type="component" value="Chromosome"/>
</dbReference>
<keyword evidence="1" id="KW-0472">Membrane</keyword>
<dbReference type="GO" id="GO:0031241">
    <property type="term" value="C:periplasmic side of cell outer membrane"/>
    <property type="evidence" value="ECO:0007669"/>
    <property type="project" value="TreeGrafter"/>
</dbReference>
<dbReference type="InterPro" id="IPR028082">
    <property type="entry name" value="Peripla_BP_I"/>
</dbReference>
<dbReference type="PANTHER" id="PTHR38038">
    <property type="entry name" value="PENICILLIN-BINDING PROTEIN ACTIVATOR LPOA"/>
    <property type="match status" value="1"/>
</dbReference>
<keyword evidence="3" id="KW-0732">Signal</keyword>
<dbReference type="InterPro" id="IPR007443">
    <property type="entry name" value="LpoA"/>
</dbReference>
<name>A0A516V7I4_9GAMM</name>
<keyword evidence="5" id="KW-1185">Reference proteome</keyword>
<accession>A0A516V7I4</accession>
<dbReference type="AlphaFoldDB" id="A0A516V7I4"/>
<feature type="signal peptide" evidence="3">
    <location>
        <begin position="1"/>
        <end position="19"/>
    </location>
</feature>
<evidence type="ECO:0000256" key="3">
    <source>
        <dbReference type="SAM" id="SignalP"/>
    </source>
</evidence>
<keyword evidence="4" id="KW-0449">Lipoprotein</keyword>
<evidence type="ECO:0000256" key="1">
    <source>
        <dbReference type="ARBA" id="ARBA00023136"/>
    </source>
</evidence>
<reference evidence="4 5" key="1">
    <citation type="submission" date="2019-07" db="EMBL/GenBank/DDBJ databases">
        <title>Lysobacter weifangensis sp. nov., isolated from bensulfuron-methyl contaminated farmland soil.</title>
        <authorList>
            <person name="Zhao H."/>
        </authorList>
    </citation>
    <scope>NUCLEOTIDE SEQUENCE [LARGE SCALE GENOMIC DNA]</scope>
    <source>
        <strain evidence="4 5">CC-Bw-6</strain>
    </source>
</reference>
<dbReference type="CDD" id="cd06339">
    <property type="entry name" value="PBP1_YraM_LppC_lipoprotein-like"/>
    <property type="match status" value="1"/>
</dbReference>
<evidence type="ECO:0000313" key="5">
    <source>
        <dbReference type="Proteomes" id="UP000315891"/>
    </source>
</evidence>
<feature type="region of interest" description="Disordered" evidence="2">
    <location>
        <begin position="219"/>
        <end position="238"/>
    </location>
</feature>
<dbReference type="PANTHER" id="PTHR38038:SF1">
    <property type="entry name" value="PENICILLIN-BINDING PROTEIN ACTIVATOR LPOA"/>
    <property type="match status" value="1"/>
</dbReference>
<dbReference type="GO" id="GO:0030234">
    <property type="term" value="F:enzyme regulator activity"/>
    <property type="evidence" value="ECO:0007669"/>
    <property type="project" value="TreeGrafter"/>
</dbReference>
<dbReference type="GO" id="GO:0009252">
    <property type="term" value="P:peptidoglycan biosynthetic process"/>
    <property type="evidence" value="ECO:0007669"/>
    <property type="project" value="TreeGrafter"/>
</dbReference>
<proteinExistence type="predicted"/>
<dbReference type="SUPFAM" id="SSF53822">
    <property type="entry name" value="Periplasmic binding protein-like I"/>
    <property type="match status" value="1"/>
</dbReference>
<evidence type="ECO:0000313" key="4">
    <source>
        <dbReference type="EMBL" id="QDQ74488.1"/>
    </source>
</evidence>
<feature type="chain" id="PRO_5021796126" evidence="3">
    <location>
        <begin position="20"/>
        <end position="446"/>
    </location>
</feature>
<dbReference type="PROSITE" id="PS51257">
    <property type="entry name" value="PROKAR_LIPOPROTEIN"/>
    <property type="match status" value="1"/>
</dbReference>